<feature type="compositionally biased region" description="Polar residues" evidence="1">
    <location>
        <begin position="47"/>
        <end position="64"/>
    </location>
</feature>
<feature type="compositionally biased region" description="Polar residues" evidence="1">
    <location>
        <begin position="491"/>
        <end position="506"/>
    </location>
</feature>
<protein>
    <submittedName>
        <fullName evidence="2">Uncharacterized protein</fullName>
    </submittedName>
</protein>
<evidence type="ECO:0000256" key="1">
    <source>
        <dbReference type="SAM" id="MobiDB-lite"/>
    </source>
</evidence>
<proteinExistence type="predicted"/>
<reference evidence="2" key="1">
    <citation type="journal article" date="2019" name="Sci. Rep.">
        <title>Draft genome of Tanacetum cinerariifolium, the natural source of mosquito coil.</title>
        <authorList>
            <person name="Yamashiro T."/>
            <person name="Shiraishi A."/>
            <person name="Satake H."/>
            <person name="Nakayama K."/>
        </authorList>
    </citation>
    <scope>NUCLEOTIDE SEQUENCE</scope>
</reference>
<name>A0A6L2JPR5_TANCI</name>
<accession>A0A6L2JPR5</accession>
<organism evidence="2">
    <name type="scientific">Tanacetum cinerariifolium</name>
    <name type="common">Dalmatian daisy</name>
    <name type="synonym">Chrysanthemum cinerariifolium</name>
    <dbReference type="NCBI Taxonomy" id="118510"/>
    <lineage>
        <taxon>Eukaryota</taxon>
        <taxon>Viridiplantae</taxon>
        <taxon>Streptophyta</taxon>
        <taxon>Embryophyta</taxon>
        <taxon>Tracheophyta</taxon>
        <taxon>Spermatophyta</taxon>
        <taxon>Magnoliopsida</taxon>
        <taxon>eudicotyledons</taxon>
        <taxon>Gunneridae</taxon>
        <taxon>Pentapetalae</taxon>
        <taxon>asterids</taxon>
        <taxon>campanulids</taxon>
        <taxon>Asterales</taxon>
        <taxon>Asteraceae</taxon>
        <taxon>Asteroideae</taxon>
        <taxon>Anthemideae</taxon>
        <taxon>Anthemidinae</taxon>
        <taxon>Tanacetum</taxon>
    </lineage>
</organism>
<dbReference type="AlphaFoldDB" id="A0A6L2JPR5"/>
<feature type="compositionally biased region" description="Basic and acidic residues" evidence="1">
    <location>
        <begin position="507"/>
        <end position="519"/>
    </location>
</feature>
<gene>
    <name evidence="2" type="ORF">Tci_010607</name>
</gene>
<comment type="caution">
    <text evidence="2">The sequence shown here is derived from an EMBL/GenBank/DDBJ whole genome shotgun (WGS) entry which is preliminary data.</text>
</comment>
<sequence length="542" mass="62288">MDTQVPQPSGLTDNVADETVHKELGDSLVRAATTTSSLGAEHDSDNITKTQSKVTPNESNFQGTNSGGGLRCQETIGDIIAQTRFERVFKHSNDSLLARGNTLQSDEDRLKLNELMALCTNLQNRVLDLDKIKTTQFNEIASLKRRVKKLEKRNRLRTHKLKRLYKVGLSARVESSGDEQSLGEDASKQKRRIDSIDVDKDITLAKIDDDHQLAERLQVQEQEEFSDAEKATLFQQLLEKRRKHFAKIHKERKKGYYQIVRADKKSQMYMIFSQMLKRFDREDLEDLYKLVKSRYGSTRPVESMDYLLWSDMKTMFEPHVEDEVWKMQQGYKVLEWKLYDSCEVHSLMMQSMKIYMLVEKKYPLTPPTLSMMLEKKLQINYESEMAYQFKLKDFDLLKWDLQVVSELKETVILAWIAAHRKAPSSATDKVADHPCTELVEKYKPADPKKIPSEILSAQGKTGVFQFHLNALGNLKDLTLDVVFDLKKPDESTGTPSSVSAATTQSMEKQEEAERRKEKYDAEEEGTTPPIHSTAIDATKKKE</sequence>
<dbReference type="EMBL" id="BKCJ010001075">
    <property type="protein sequence ID" value="GEU38629.1"/>
    <property type="molecule type" value="Genomic_DNA"/>
</dbReference>
<feature type="region of interest" description="Disordered" evidence="1">
    <location>
        <begin position="35"/>
        <end position="69"/>
    </location>
</feature>
<evidence type="ECO:0000313" key="2">
    <source>
        <dbReference type="EMBL" id="GEU38629.1"/>
    </source>
</evidence>
<feature type="region of interest" description="Disordered" evidence="1">
    <location>
        <begin position="488"/>
        <end position="542"/>
    </location>
</feature>